<dbReference type="Pfam" id="PF07719">
    <property type="entry name" value="TPR_2"/>
    <property type="match status" value="1"/>
</dbReference>
<evidence type="ECO:0000256" key="3">
    <source>
        <dbReference type="PROSITE-ProRule" id="PRU00339"/>
    </source>
</evidence>
<feature type="repeat" description="TPR" evidence="3">
    <location>
        <begin position="36"/>
        <end position="69"/>
    </location>
</feature>
<reference evidence="4" key="1">
    <citation type="journal article" date="2021" name="PeerJ">
        <title>Extensive microbial diversity within the chicken gut microbiome revealed by metagenomics and culture.</title>
        <authorList>
            <person name="Gilroy R."/>
            <person name="Ravi A."/>
            <person name="Getino M."/>
            <person name="Pursley I."/>
            <person name="Horton D.L."/>
            <person name="Alikhan N.F."/>
            <person name="Baker D."/>
            <person name="Gharbi K."/>
            <person name="Hall N."/>
            <person name="Watson M."/>
            <person name="Adriaenssens E.M."/>
            <person name="Foster-Nyarko E."/>
            <person name="Jarju S."/>
            <person name="Secka A."/>
            <person name="Antonio M."/>
            <person name="Oren A."/>
            <person name="Chaudhuri R.R."/>
            <person name="La Ragione R."/>
            <person name="Hildebrand F."/>
            <person name="Pallen M.J."/>
        </authorList>
    </citation>
    <scope>NUCLEOTIDE SEQUENCE</scope>
    <source>
        <strain evidence="4">Gambia15-2214</strain>
    </source>
</reference>
<gene>
    <name evidence="4" type="ORF">IAA16_08930</name>
</gene>
<proteinExistence type="predicted"/>
<reference evidence="4" key="2">
    <citation type="submission" date="2021-04" db="EMBL/GenBank/DDBJ databases">
        <authorList>
            <person name="Gilroy R."/>
        </authorList>
    </citation>
    <scope>NUCLEOTIDE SEQUENCE</scope>
    <source>
        <strain evidence="4">Gambia15-2214</strain>
    </source>
</reference>
<dbReference type="SMART" id="SM00028">
    <property type="entry name" value="TPR"/>
    <property type="match status" value="4"/>
</dbReference>
<dbReference type="EMBL" id="JAHLFV010000207">
    <property type="protein sequence ID" value="MBU3850676.1"/>
    <property type="molecule type" value="Genomic_DNA"/>
</dbReference>
<dbReference type="Proteomes" id="UP000823914">
    <property type="component" value="Unassembled WGS sequence"/>
</dbReference>
<feature type="repeat" description="TPR" evidence="3">
    <location>
        <begin position="111"/>
        <end position="144"/>
    </location>
</feature>
<dbReference type="InterPro" id="IPR011990">
    <property type="entry name" value="TPR-like_helical_dom_sf"/>
</dbReference>
<accession>A0A9E2L4R0</accession>
<evidence type="ECO:0000313" key="5">
    <source>
        <dbReference type="Proteomes" id="UP000823914"/>
    </source>
</evidence>
<evidence type="ECO:0000256" key="2">
    <source>
        <dbReference type="ARBA" id="ARBA00022803"/>
    </source>
</evidence>
<dbReference type="Pfam" id="PF12895">
    <property type="entry name" value="ANAPC3"/>
    <property type="match status" value="1"/>
</dbReference>
<dbReference type="Pfam" id="PF13424">
    <property type="entry name" value="TPR_12"/>
    <property type="match status" value="1"/>
</dbReference>
<dbReference type="InterPro" id="IPR019734">
    <property type="entry name" value="TPR_rpt"/>
</dbReference>
<comment type="caution">
    <text evidence="4">The sequence shown here is derived from an EMBL/GenBank/DDBJ whole genome shotgun (WGS) entry which is preliminary data.</text>
</comment>
<dbReference type="SUPFAM" id="SSF48452">
    <property type="entry name" value="TPR-like"/>
    <property type="match status" value="1"/>
</dbReference>
<dbReference type="InterPro" id="IPR013105">
    <property type="entry name" value="TPR_2"/>
</dbReference>
<dbReference type="Gene3D" id="1.25.40.10">
    <property type="entry name" value="Tetratricopeptide repeat domain"/>
    <property type="match status" value="2"/>
</dbReference>
<organism evidence="4 5">
    <name type="scientific">Candidatus Treponema excrementipullorum</name>
    <dbReference type="NCBI Taxonomy" id="2838768"/>
    <lineage>
        <taxon>Bacteria</taxon>
        <taxon>Pseudomonadati</taxon>
        <taxon>Spirochaetota</taxon>
        <taxon>Spirochaetia</taxon>
        <taxon>Spirochaetales</taxon>
        <taxon>Treponemataceae</taxon>
        <taxon>Treponema</taxon>
    </lineage>
</organism>
<dbReference type="PANTHER" id="PTHR44943">
    <property type="entry name" value="CELLULOSE SYNTHASE OPERON PROTEIN C"/>
    <property type="match status" value="1"/>
</dbReference>
<keyword evidence="2 3" id="KW-0802">TPR repeat</keyword>
<evidence type="ECO:0000313" key="4">
    <source>
        <dbReference type="EMBL" id="MBU3850676.1"/>
    </source>
</evidence>
<dbReference type="AlphaFoldDB" id="A0A9E2L4R0"/>
<name>A0A9E2L4R0_9SPIR</name>
<sequence length="236" mass="26773">MKQDLLVQGVKLYRNGKYTDALKFFQSLSPGEISDLDTAYFIGLCYMKLKRYEDALLYLEQVVTIVPENDIAQERVLQCRLTLAIIYTNTGRMRLAEFELKSLKETGYKPAAVYSAMAYIAWMQKDYDRCVELYEKVLEVEPDNITALNGLGYVLACRNKDLTRALMLSKKALDLSPESVACLDSVGWVYYKLGLAEEAASFLKKAIALSPENQEIQNHLQTVLNQRNIADLGGQR</sequence>
<evidence type="ECO:0000256" key="1">
    <source>
        <dbReference type="ARBA" id="ARBA00022737"/>
    </source>
</evidence>
<protein>
    <submittedName>
        <fullName evidence="4">Tetratricopeptide repeat protein</fullName>
    </submittedName>
</protein>
<feature type="repeat" description="TPR" evidence="3">
    <location>
        <begin position="180"/>
        <end position="213"/>
    </location>
</feature>
<dbReference type="PROSITE" id="PS50005">
    <property type="entry name" value="TPR"/>
    <property type="match status" value="3"/>
</dbReference>
<keyword evidence="1" id="KW-0677">Repeat</keyword>
<dbReference type="InterPro" id="IPR051685">
    <property type="entry name" value="Ycf3/AcsC/BcsC/TPR_MFPF"/>
</dbReference>
<dbReference type="PANTHER" id="PTHR44943:SF8">
    <property type="entry name" value="TPR REPEAT-CONTAINING PROTEIN MJ0263"/>
    <property type="match status" value="1"/>
</dbReference>